<accession>A0ACB9HP71</accession>
<organism evidence="1 2">
    <name type="scientific">Smallanthus sonchifolius</name>
    <dbReference type="NCBI Taxonomy" id="185202"/>
    <lineage>
        <taxon>Eukaryota</taxon>
        <taxon>Viridiplantae</taxon>
        <taxon>Streptophyta</taxon>
        <taxon>Embryophyta</taxon>
        <taxon>Tracheophyta</taxon>
        <taxon>Spermatophyta</taxon>
        <taxon>Magnoliopsida</taxon>
        <taxon>eudicotyledons</taxon>
        <taxon>Gunneridae</taxon>
        <taxon>Pentapetalae</taxon>
        <taxon>asterids</taxon>
        <taxon>campanulids</taxon>
        <taxon>Asterales</taxon>
        <taxon>Asteraceae</taxon>
        <taxon>Asteroideae</taxon>
        <taxon>Heliantheae alliance</taxon>
        <taxon>Millerieae</taxon>
        <taxon>Smallanthus</taxon>
    </lineage>
</organism>
<reference evidence="2" key="1">
    <citation type="journal article" date="2022" name="Mol. Ecol. Resour.">
        <title>The genomes of chicory, endive, great burdock and yacon provide insights into Asteraceae palaeo-polyploidization history and plant inulin production.</title>
        <authorList>
            <person name="Fan W."/>
            <person name="Wang S."/>
            <person name="Wang H."/>
            <person name="Wang A."/>
            <person name="Jiang F."/>
            <person name="Liu H."/>
            <person name="Zhao H."/>
            <person name="Xu D."/>
            <person name="Zhang Y."/>
        </authorList>
    </citation>
    <scope>NUCLEOTIDE SEQUENCE [LARGE SCALE GENOMIC DNA]</scope>
    <source>
        <strain evidence="2">cv. Yunnan</strain>
    </source>
</reference>
<evidence type="ECO:0000313" key="1">
    <source>
        <dbReference type="EMBL" id="KAI3797524.1"/>
    </source>
</evidence>
<name>A0ACB9HP71_9ASTR</name>
<protein>
    <submittedName>
        <fullName evidence="1">Uncharacterized protein</fullName>
    </submittedName>
</protein>
<reference evidence="1 2" key="2">
    <citation type="journal article" date="2022" name="Mol. Ecol. Resour.">
        <title>The genomes of chicory, endive, great burdock and yacon provide insights into Asteraceae paleo-polyploidization history and plant inulin production.</title>
        <authorList>
            <person name="Fan W."/>
            <person name="Wang S."/>
            <person name="Wang H."/>
            <person name="Wang A."/>
            <person name="Jiang F."/>
            <person name="Liu H."/>
            <person name="Zhao H."/>
            <person name="Xu D."/>
            <person name="Zhang Y."/>
        </authorList>
    </citation>
    <scope>NUCLEOTIDE SEQUENCE [LARGE SCALE GENOMIC DNA]</scope>
    <source>
        <strain evidence="2">cv. Yunnan</strain>
        <tissue evidence="1">Leaves</tissue>
    </source>
</reference>
<comment type="caution">
    <text evidence="1">The sequence shown here is derived from an EMBL/GenBank/DDBJ whole genome shotgun (WGS) entry which is preliminary data.</text>
</comment>
<dbReference type="Proteomes" id="UP001056120">
    <property type="component" value="Linkage Group LG11"/>
</dbReference>
<evidence type="ECO:0000313" key="2">
    <source>
        <dbReference type="Proteomes" id="UP001056120"/>
    </source>
</evidence>
<sequence length="106" mass="11952">MKFGEPETTWCVVGRMMESIGSGKAEDQVQTTRKMVAVPMVDESSGGDGGWSQTAAVVVNSRNNERVCVREDRNCLVDYIYDSKIATLAYCFGIYKITRYHSRVWN</sequence>
<gene>
    <name evidence="1" type="ORF">L1987_32782</name>
</gene>
<proteinExistence type="predicted"/>
<dbReference type="EMBL" id="CM042028">
    <property type="protein sequence ID" value="KAI3797524.1"/>
    <property type="molecule type" value="Genomic_DNA"/>
</dbReference>
<keyword evidence="2" id="KW-1185">Reference proteome</keyword>